<dbReference type="InterPro" id="IPR009155">
    <property type="entry name" value="Cyt_b562"/>
</dbReference>
<dbReference type="Proteomes" id="UP001304071">
    <property type="component" value="Chromosome 2"/>
</dbReference>
<evidence type="ECO:0000256" key="1">
    <source>
        <dbReference type="ARBA" id="ARBA00005523"/>
    </source>
</evidence>
<organism evidence="4 5">
    <name type="scientific">Vibrio porteresiae DSM 19223</name>
    <dbReference type="NCBI Taxonomy" id="1123496"/>
    <lineage>
        <taxon>Bacteria</taxon>
        <taxon>Pseudomonadati</taxon>
        <taxon>Pseudomonadota</taxon>
        <taxon>Gammaproteobacteria</taxon>
        <taxon>Vibrionales</taxon>
        <taxon>Vibrionaceae</taxon>
        <taxon>Vibrio</taxon>
    </lineage>
</organism>
<reference evidence="4 5" key="1">
    <citation type="submission" date="2023-11" db="EMBL/GenBank/DDBJ databases">
        <title>Plant-associative lifestyle of Vibrio porteresiae and its evolutionary dynamics.</title>
        <authorList>
            <person name="Rameshkumar N."/>
            <person name="Kirti K."/>
        </authorList>
    </citation>
    <scope>NUCLEOTIDE SEQUENCE [LARGE SCALE GENOMIC DNA]</scope>
    <source>
        <strain evidence="4 5">MSSRF30</strain>
    </source>
</reference>
<keyword evidence="5" id="KW-1185">Reference proteome</keyword>
<dbReference type="SUPFAM" id="SSF47175">
    <property type="entry name" value="Cytochromes"/>
    <property type="match status" value="1"/>
</dbReference>
<dbReference type="InterPro" id="IPR010980">
    <property type="entry name" value="Cyt_c/b562"/>
</dbReference>
<gene>
    <name evidence="4" type="ORF">R8Z52_21150</name>
</gene>
<evidence type="ECO:0000313" key="5">
    <source>
        <dbReference type="Proteomes" id="UP001304071"/>
    </source>
</evidence>
<dbReference type="Pfam" id="PF07361">
    <property type="entry name" value="Cytochrom_B562"/>
    <property type="match status" value="1"/>
</dbReference>
<accession>A0ABZ0QG93</accession>
<feature type="signal peptide" evidence="3">
    <location>
        <begin position="1"/>
        <end position="20"/>
    </location>
</feature>
<dbReference type="EMBL" id="CP138204">
    <property type="protein sequence ID" value="WPC75439.1"/>
    <property type="molecule type" value="Genomic_DNA"/>
</dbReference>
<dbReference type="RefSeq" id="WP_261897423.1">
    <property type="nucleotide sequence ID" value="NZ_AP024896.1"/>
</dbReference>
<evidence type="ECO:0000256" key="3">
    <source>
        <dbReference type="SAM" id="SignalP"/>
    </source>
</evidence>
<sequence>MIRAMTAFLIGMTMAASVWADDLEQTMKQMKSAFRDAAQAQSVDTMKAAVMDLSTLVAQAKHDEYDGKNLAAYHEGLQELSQALDTVKGDLDKGQLDQAKADLRKVDDLRKEYHKKTR</sequence>
<proteinExistence type="inferred from homology"/>
<name>A0ABZ0QG93_9VIBR</name>
<keyword evidence="2 3" id="KW-0732">Signal</keyword>
<comment type="similarity">
    <text evidence="1">Belongs to the cytochrome b562 family.</text>
</comment>
<evidence type="ECO:0000256" key="2">
    <source>
        <dbReference type="ARBA" id="ARBA00022729"/>
    </source>
</evidence>
<evidence type="ECO:0000313" key="4">
    <source>
        <dbReference type="EMBL" id="WPC75439.1"/>
    </source>
</evidence>
<feature type="chain" id="PRO_5045663139" evidence="3">
    <location>
        <begin position="21"/>
        <end position="118"/>
    </location>
</feature>
<protein>
    <submittedName>
        <fullName evidence="4">Cytochrome b562</fullName>
    </submittedName>
</protein>
<dbReference type="Gene3D" id="1.20.120.10">
    <property type="entry name" value="Cytochrome c/b562"/>
    <property type="match status" value="1"/>
</dbReference>